<dbReference type="GO" id="GO:0004252">
    <property type="term" value="F:serine-type endopeptidase activity"/>
    <property type="evidence" value="ECO:0007669"/>
    <property type="project" value="InterPro"/>
</dbReference>
<dbReference type="Pfam" id="PF10502">
    <property type="entry name" value="Peptidase_S26"/>
    <property type="match status" value="2"/>
</dbReference>
<dbReference type="InterPro" id="IPR036286">
    <property type="entry name" value="LexA/Signal_pep-like_sf"/>
</dbReference>
<feature type="domain" description="Peptidase S26" evidence="10">
    <location>
        <begin position="23"/>
        <end position="96"/>
    </location>
</feature>
<dbReference type="Gene3D" id="2.10.109.10">
    <property type="entry name" value="Umud Fragment, subunit A"/>
    <property type="match status" value="1"/>
</dbReference>
<dbReference type="GO" id="GO:0006465">
    <property type="term" value="P:signal peptide processing"/>
    <property type="evidence" value="ECO:0007669"/>
    <property type="project" value="InterPro"/>
</dbReference>
<dbReference type="OrthoDB" id="308440at2759"/>
<evidence type="ECO:0000256" key="3">
    <source>
        <dbReference type="ARBA" id="ARBA00022792"/>
    </source>
</evidence>
<evidence type="ECO:0000256" key="9">
    <source>
        <dbReference type="RuleBase" id="RU362041"/>
    </source>
</evidence>
<evidence type="ECO:0000259" key="10">
    <source>
        <dbReference type="Pfam" id="PF10502"/>
    </source>
</evidence>
<feature type="domain" description="Peptidase S26" evidence="10">
    <location>
        <begin position="103"/>
        <end position="143"/>
    </location>
</feature>
<evidence type="ECO:0000256" key="2">
    <source>
        <dbReference type="ARBA" id="ARBA00011805"/>
    </source>
</evidence>
<dbReference type="PANTHER" id="PTHR12383">
    <property type="entry name" value="PROTEASE FAMILY S26 MITOCHONDRIAL INNER MEMBRANE PROTEASE-RELATED"/>
    <property type="match status" value="1"/>
</dbReference>
<dbReference type="PANTHER" id="PTHR12383:SF16">
    <property type="entry name" value="MITOCHONDRIAL INNER MEMBRANE PROTEASE SUBUNIT 1"/>
    <property type="match status" value="1"/>
</dbReference>
<keyword evidence="4 9" id="KW-0378">Hydrolase</keyword>
<comment type="subcellular location">
    <subcellularLocation>
        <location evidence="1 9">Mitochondrion inner membrane</location>
    </subcellularLocation>
</comment>
<feature type="active site" evidence="8">
    <location>
        <position position="42"/>
    </location>
</feature>
<dbReference type="SUPFAM" id="SSF51306">
    <property type="entry name" value="LexA/Signal peptidase"/>
    <property type="match status" value="1"/>
</dbReference>
<accession>A0A8K0NT58</accession>
<comment type="subunit">
    <text evidence="2">Heterodimer of 2 subunits, IMMPL1 and IMMPL2.</text>
</comment>
<keyword evidence="9" id="KW-0645">Protease</keyword>
<evidence type="ECO:0000256" key="7">
    <source>
        <dbReference type="ARBA" id="ARBA00038445"/>
    </source>
</evidence>
<evidence type="ECO:0000256" key="6">
    <source>
        <dbReference type="ARBA" id="ARBA00023136"/>
    </source>
</evidence>
<sequence length="160" mass="17956">MIPFKTISTKLFVVVGCVIKYGCIAHCTFEFIGNFTVCIGPSMEPTIQSKNVILTENITPRLRRIRKGDIVIARSPSNPREKICKRVIALPGDRVSWGLFYSDVVPRGYVWLEGDNKNNSTDSRNYGPVPQGLILGRAVCKVWPFQEIGLFANKVIDDPR</sequence>
<evidence type="ECO:0000256" key="8">
    <source>
        <dbReference type="PIRSR" id="PIRSR600223-1"/>
    </source>
</evidence>
<dbReference type="NCBIfam" id="TIGR02227">
    <property type="entry name" value="sigpep_I_bact"/>
    <property type="match status" value="1"/>
</dbReference>
<dbReference type="EC" id="3.4.21.-" evidence="9"/>
<comment type="similarity">
    <text evidence="7">Belongs to the peptidase S26 family. IMP1 subfamily.</text>
</comment>
<gene>
    <name evidence="11" type="ORF">J437_LFUL003636</name>
</gene>
<evidence type="ECO:0000256" key="5">
    <source>
        <dbReference type="ARBA" id="ARBA00023128"/>
    </source>
</evidence>
<protein>
    <recommendedName>
        <fullName evidence="9">Mitochondrial inner membrane protease subunit</fullName>
        <ecNumber evidence="9">3.4.21.-</ecNumber>
    </recommendedName>
</protein>
<keyword evidence="12" id="KW-1185">Reference proteome</keyword>
<proteinExistence type="inferred from homology"/>
<name>A0A8K0NT58_LADFU</name>
<dbReference type="AlphaFoldDB" id="A0A8K0NT58"/>
<keyword evidence="5 9" id="KW-0496">Mitochondrion</keyword>
<keyword evidence="3 9" id="KW-0999">Mitochondrion inner membrane</keyword>
<keyword evidence="6" id="KW-0472">Membrane</keyword>
<dbReference type="Proteomes" id="UP000792457">
    <property type="component" value="Unassembled WGS sequence"/>
</dbReference>
<evidence type="ECO:0000313" key="11">
    <source>
        <dbReference type="EMBL" id="KAG8223730.1"/>
    </source>
</evidence>
<evidence type="ECO:0000313" key="12">
    <source>
        <dbReference type="Proteomes" id="UP000792457"/>
    </source>
</evidence>
<comment type="caution">
    <text evidence="11">The sequence shown here is derived from an EMBL/GenBank/DDBJ whole genome shotgun (WGS) entry which is preliminary data.</text>
</comment>
<dbReference type="InterPro" id="IPR019533">
    <property type="entry name" value="Peptidase_S26"/>
</dbReference>
<dbReference type="PRINTS" id="PR00727">
    <property type="entry name" value="LEADERPTASE"/>
</dbReference>
<organism evidence="11 12">
    <name type="scientific">Ladona fulva</name>
    <name type="common">Scarce chaser dragonfly</name>
    <name type="synonym">Libellula fulva</name>
    <dbReference type="NCBI Taxonomy" id="123851"/>
    <lineage>
        <taxon>Eukaryota</taxon>
        <taxon>Metazoa</taxon>
        <taxon>Ecdysozoa</taxon>
        <taxon>Arthropoda</taxon>
        <taxon>Hexapoda</taxon>
        <taxon>Insecta</taxon>
        <taxon>Pterygota</taxon>
        <taxon>Palaeoptera</taxon>
        <taxon>Odonata</taxon>
        <taxon>Epiprocta</taxon>
        <taxon>Anisoptera</taxon>
        <taxon>Libelluloidea</taxon>
        <taxon>Libellulidae</taxon>
        <taxon>Ladona</taxon>
    </lineage>
</organism>
<dbReference type="GO" id="GO:0006627">
    <property type="term" value="P:protein processing involved in protein targeting to mitochondrion"/>
    <property type="evidence" value="ECO:0007669"/>
    <property type="project" value="TreeGrafter"/>
</dbReference>
<dbReference type="FunFam" id="2.10.109.10:FF:000019">
    <property type="entry name" value="Mitochondrial inner membrane protease subunit"/>
    <property type="match status" value="1"/>
</dbReference>
<evidence type="ECO:0000256" key="1">
    <source>
        <dbReference type="ARBA" id="ARBA00004273"/>
    </source>
</evidence>
<dbReference type="GO" id="GO:0042720">
    <property type="term" value="C:mitochondrial inner membrane peptidase complex"/>
    <property type="evidence" value="ECO:0007669"/>
    <property type="project" value="TreeGrafter"/>
</dbReference>
<reference evidence="11" key="1">
    <citation type="submission" date="2013-04" db="EMBL/GenBank/DDBJ databases">
        <authorList>
            <person name="Qu J."/>
            <person name="Murali S.C."/>
            <person name="Bandaranaike D."/>
            <person name="Bellair M."/>
            <person name="Blankenburg K."/>
            <person name="Chao H."/>
            <person name="Dinh H."/>
            <person name="Doddapaneni H."/>
            <person name="Downs B."/>
            <person name="Dugan-Rocha S."/>
            <person name="Elkadiri S."/>
            <person name="Gnanaolivu R.D."/>
            <person name="Hernandez B."/>
            <person name="Javaid M."/>
            <person name="Jayaseelan J.C."/>
            <person name="Lee S."/>
            <person name="Li M."/>
            <person name="Ming W."/>
            <person name="Munidasa M."/>
            <person name="Muniz J."/>
            <person name="Nguyen L."/>
            <person name="Ongeri F."/>
            <person name="Osuji N."/>
            <person name="Pu L.-L."/>
            <person name="Puazo M."/>
            <person name="Qu C."/>
            <person name="Quiroz J."/>
            <person name="Raj R."/>
            <person name="Weissenberger G."/>
            <person name="Xin Y."/>
            <person name="Zou X."/>
            <person name="Han Y."/>
            <person name="Richards S."/>
            <person name="Worley K."/>
            <person name="Muzny D."/>
            <person name="Gibbs R."/>
        </authorList>
    </citation>
    <scope>NUCLEOTIDE SEQUENCE</scope>
    <source>
        <strain evidence="11">Sampled in the wild</strain>
    </source>
</reference>
<reference evidence="11" key="2">
    <citation type="submission" date="2017-10" db="EMBL/GenBank/DDBJ databases">
        <title>Ladona fulva Genome sequencing and assembly.</title>
        <authorList>
            <person name="Murali S."/>
            <person name="Richards S."/>
            <person name="Bandaranaike D."/>
            <person name="Bellair M."/>
            <person name="Blankenburg K."/>
            <person name="Chao H."/>
            <person name="Dinh H."/>
            <person name="Doddapaneni H."/>
            <person name="Dugan-Rocha S."/>
            <person name="Elkadiri S."/>
            <person name="Gnanaolivu R."/>
            <person name="Hernandez B."/>
            <person name="Skinner E."/>
            <person name="Javaid M."/>
            <person name="Lee S."/>
            <person name="Li M."/>
            <person name="Ming W."/>
            <person name="Munidasa M."/>
            <person name="Muniz J."/>
            <person name="Nguyen L."/>
            <person name="Hughes D."/>
            <person name="Osuji N."/>
            <person name="Pu L.-L."/>
            <person name="Puazo M."/>
            <person name="Qu C."/>
            <person name="Quiroz J."/>
            <person name="Raj R."/>
            <person name="Weissenberger G."/>
            <person name="Xin Y."/>
            <person name="Zou X."/>
            <person name="Han Y."/>
            <person name="Worley K."/>
            <person name="Muzny D."/>
            <person name="Gibbs R."/>
        </authorList>
    </citation>
    <scope>NUCLEOTIDE SEQUENCE</scope>
    <source>
        <strain evidence="11">Sampled in the wild</strain>
    </source>
</reference>
<dbReference type="InterPro" id="IPR000223">
    <property type="entry name" value="Pept_S26A_signal_pept_1"/>
</dbReference>
<evidence type="ECO:0000256" key="4">
    <source>
        <dbReference type="ARBA" id="ARBA00022801"/>
    </source>
</evidence>
<dbReference type="CDD" id="cd06530">
    <property type="entry name" value="S26_SPase_I"/>
    <property type="match status" value="1"/>
</dbReference>
<dbReference type="InterPro" id="IPR052064">
    <property type="entry name" value="Mito_IMP1_subunit"/>
</dbReference>
<dbReference type="EMBL" id="KZ308171">
    <property type="protein sequence ID" value="KAG8223730.1"/>
    <property type="molecule type" value="Genomic_DNA"/>
</dbReference>
<feature type="active site" evidence="8">
    <location>
        <position position="85"/>
    </location>
</feature>